<organism evidence="8 9">
    <name type="scientific">Ruegeria atlantica</name>
    <dbReference type="NCBI Taxonomy" id="81569"/>
    <lineage>
        <taxon>Bacteria</taxon>
        <taxon>Pseudomonadati</taxon>
        <taxon>Pseudomonadota</taxon>
        <taxon>Alphaproteobacteria</taxon>
        <taxon>Rhodobacterales</taxon>
        <taxon>Roseobacteraceae</taxon>
        <taxon>Ruegeria</taxon>
    </lineage>
</organism>
<protein>
    <recommendedName>
        <fullName evidence="1">DNA-directed DNA polymerase</fullName>
        <ecNumber evidence="1">2.7.7.7</ecNumber>
    </recommendedName>
</protein>
<dbReference type="GO" id="GO:0009360">
    <property type="term" value="C:DNA polymerase III complex"/>
    <property type="evidence" value="ECO:0007669"/>
    <property type="project" value="TreeGrafter"/>
</dbReference>
<accession>A0A0N7LNI4</accession>
<dbReference type="PANTHER" id="PTHR34388:SF1">
    <property type="entry name" value="DNA POLYMERASE III SUBUNIT DELTA"/>
    <property type="match status" value="1"/>
</dbReference>
<dbReference type="GO" id="GO:0003887">
    <property type="term" value="F:DNA-directed DNA polymerase activity"/>
    <property type="evidence" value="ECO:0007669"/>
    <property type="project" value="UniProtKB-KW"/>
</dbReference>
<keyword evidence="4" id="KW-0235">DNA replication</keyword>
<dbReference type="NCBIfam" id="TIGR01128">
    <property type="entry name" value="holA"/>
    <property type="match status" value="1"/>
</dbReference>
<dbReference type="InterPro" id="IPR008921">
    <property type="entry name" value="DNA_pol3_clamp-load_cplx_C"/>
</dbReference>
<name>A0A0N7LNI4_9RHOB</name>
<dbReference type="PANTHER" id="PTHR34388">
    <property type="entry name" value="DNA POLYMERASE III SUBUNIT DELTA"/>
    <property type="match status" value="1"/>
</dbReference>
<dbReference type="EC" id="2.7.7.7" evidence="1"/>
<dbReference type="SUPFAM" id="SSF52540">
    <property type="entry name" value="P-loop containing nucleoside triphosphate hydrolases"/>
    <property type="match status" value="1"/>
</dbReference>
<dbReference type="SUPFAM" id="SSF48019">
    <property type="entry name" value="post-AAA+ oligomerization domain-like"/>
    <property type="match status" value="1"/>
</dbReference>
<evidence type="ECO:0000256" key="7">
    <source>
        <dbReference type="ARBA" id="ARBA00049244"/>
    </source>
</evidence>
<comment type="catalytic activity">
    <reaction evidence="7">
        <text>DNA(n) + a 2'-deoxyribonucleoside 5'-triphosphate = DNA(n+1) + diphosphate</text>
        <dbReference type="Rhea" id="RHEA:22508"/>
        <dbReference type="Rhea" id="RHEA-COMP:17339"/>
        <dbReference type="Rhea" id="RHEA-COMP:17340"/>
        <dbReference type="ChEBI" id="CHEBI:33019"/>
        <dbReference type="ChEBI" id="CHEBI:61560"/>
        <dbReference type="ChEBI" id="CHEBI:173112"/>
        <dbReference type="EC" id="2.7.7.7"/>
    </reaction>
</comment>
<keyword evidence="2" id="KW-0808">Transferase</keyword>
<evidence type="ECO:0000313" key="8">
    <source>
        <dbReference type="EMBL" id="CUH42508.1"/>
    </source>
</evidence>
<keyword evidence="9" id="KW-1185">Reference proteome</keyword>
<evidence type="ECO:0000256" key="1">
    <source>
        <dbReference type="ARBA" id="ARBA00012417"/>
    </source>
</evidence>
<dbReference type="Proteomes" id="UP000050786">
    <property type="component" value="Unassembled WGS sequence"/>
</dbReference>
<dbReference type="EMBL" id="CYPS01000022">
    <property type="protein sequence ID" value="CUH42508.1"/>
    <property type="molecule type" value="Genomic_DNA"/>
</dbReference>
<evidence type="ECO:0000256" key="2">
    <source>
        <dbReference type="ARBA" id="ARBA00022679"/>
    </source>
</evidence>
<dbReference type="AlphaFoldDB" id="A0A0N7LNI4"/>
<dbReference type="RefSeq" id="WP_058272574.1">
    <property type="nucleotide sequence ID" value="NZ_CYPS01000022.1"/>
</dbReference>
<comment type="similarity">
    <text evidence="6">Belongs to the DNA polymerase HolA subunit family.</text>
</comment>
<reference evidence="9" key="1">
    <citation type="submission" date="2015-09" db="EMBL/GenBank/DDBJ databases">
        <authorList>
            <person name="Rodrigo-Torres L."/>
            <person name="Arahal D.R."/>
        </authorList>
    </citation>
    <scope>NUCLEOTIDE SEQUENCE [LARGE SCALE GENOMIC DNA]</scope>
    <source>
        <strain evidence="9">CECT 4293</strain>
    </source>
</reference>
<proteinExistence type="inferred from homology"/>
<evidence type="ECO:0000256" key="5">
    <source>
        <dbReference type="ARBA" id="ARBA00022932"/>
    </source>
</evidence>
<evidence type="ECO:0000256" key="6">
    <source>
        <dbReference type="ARBA" id="ARBA00034754"/>
    </source>
</evidence>
<dbReference type="InterPro" id="IPR027417">
    <property type="entry name" value="P-loop_NTPase"/>
</dbReference>
<evidence type="ECO:0000313" key="9">
    <source>
        <dbReference type="Proteomes" id="UP000050786"/>
    </source>
</evidence>
<dbReference type="Gene3D" id="3.40.50.300">
    <property type="entry name" value="P-loop containing nucleotide triphosphate hydrolases"/>
    <property type="match status" value="1"/>
</dbReference>
<sequence length="342" mass="36593">MKLSPREAEGYFSRPDADKTGLLIYGADAMRVALKRQQVLAALLGANAEEEMRLTRLLGSDLRGDPALLLDAVKAVGFFPGSRAVFVEDTTDTAAPAILAALEDWVAGDAQIIVTAGQLKASSKIRKAFESHRSTYAVGIYDDPPSRAEVERILSEAGLQNIPRDSMAAIAELATGISPGDFTQTIEKLSLYKRGDISELTIEDVEACAPRSTEAALDHVLNVVADGRAGEIGPLIRRLQSQGTNAVSLCIGATRHFRTLYACASDPGGAAQGIGKLRPPVYGKRRDRILRQAQGWGAPKLQTALTVLTDTDLSLRSAGQTAPAMALVERAMIRLAMLARTR</sequence>
<evidence type="ECO:0000256" key="3">
    <source>
        <dbReference type="ARBA" id="ARBA00022695"/>
    </source>
</evidence>
<evidence type="ECO:0000256" key="4">
    <source>
        <dbReference type="ARBA" id="ARBA00022705"/>
    </source>
</evidence>
<keyword evidence="5" id="KW-0239">DNA-directed DNA polymerase</keyword>
<dbReference type="GO" id="GO:0003677">
    <property type="term" value="F:DNA binding"/>
    <property type="evidence" value="ECO:0007669"/>
    <property type="project" value="InterPro"/>
</dbReference>
<gene>
    <name evidence="8" type="ORF">RUM4293_01396</name>
</gene>
<dbReference type="GO" id="GO:0006261">
    <property type="term" value="P:DNA-templated DNA replication"/>
    <property type="evidence" value="ECO:0007669"/>
    <property type="project" value="TreeGrafter"/>
</dbReference>
<keyword evidence="3" id="KW-0548">Nucleotidyltransferase</keyword>
<dbReference type="InterPro" id="IPR005790">
    <property type="entry name" value="DNA_polIII_delta"/>
</dbReference>
<dbReference type="Gene3D" id="1.20.272.10">
    <property type="match status" value="1"/>
</dbReference>